<feature type="compositionally biased region" description="Polar residues" evidence="3">
    <location>
        <begin position="275"/>
        <end position="285"/>
    </location>
</feature>
<dbReference type="GO" id="GO:0070403">
    <property type="term" value="F:NAD+ binding"/>
    <property type="evidence" value="ECO:0007669"/>
    <property type="project" value="InterPro"/>
</dbReference>
<dbReference type="InterPro" id="IPR003099">
    <property type="entry name" value="Prephen_DH"/>
</dbReference>
<keyword evidence="2" id="KW-0560">Oxidoreductase</keyword>
<protein>
    <submittedName>
        <fullName evidence="5">Prephenate dehydrogenase</fullName>
    </submittedName>
</protein>
<dbReference type="PROSITE" id="PS51176">
    <property type="entry name" value="PDH_ADH"/>
    <property type="match status" value="1"/>
</dbReference>
<dbReference type="InterPro" id="IPR008927">
    <property type="entry name" value="6-PGluconate_DH-like_C_sf"/>
</dbReference>
<name>A0A6B0YTP2_9CHLR</name>
<dbReference type="GO" id="GO:0006571">
    <property type="term" value="P:tyrosine biosynthetic process"/>
    <property type="evidence" value="ECO:0007669"/>
    <property type="project" value="InterPro"/>
</dbReference>
<comment type="similarity">
    <text evidence="1">Belongs to the prephenate/arogenate dehydrogenase family.</text>
</comment>
<proteinExistence type="inferred from homology"/>
<dbReference type="PANTHER" id="PTHR21363">
    <property type="entry name" value="PREPHENATE DEHYDROGENASE"/>
    <property type="match status" value="1"/>
</dbReference>
<evidence type="ECO:0000256" key="1">
    <source>
        <dbReference type="ARBA" id="ARBA00007964"/>
    </source>
</evidence>
<dbReference type="GO" id="GO:0008977">
    <property type="term" value="F:prephenate dehydrogenase (NAD+) activity"/>
    <property type="evidence" value="ECO:0007669"/>
    <property type="project" value="InterPro"/>
</dbReference>
<dbReference type="GO" id="GO:0004665">
    <property type="term" value="F:prephenate dehydrogenase (NADP+) activity"/>
    <property type="evidence" value="ECO:0007669"/>
    <property type="project" value="InterPro"/>
</dbReference>
<accession>A0A6B0YTP2</accession>
<dbReference type="InterPro" id="IPR046826">
    <property type="entry name" value="PDH_N"/>
</dbReference>
<reference evidence="5" key="1">
    <citation type="submission" date="2019-09" db="EMBL/GenBank/DDBJ databases">
        <title>Characterisation of the sponge microbiome using genome-centric metagenomics.</title>
        <authorList>
            <person name="Engelberts J.P."/>
            <person name="Robbins S.J."/>
            <person name="De Goeij J.M."/>
            <person name="Aranda M."/>
            <person name="Bell S.C."/>
            <person name="Webster N.S."/>
        </authorList>
    </citation>
    <scope>NUCLEOTIDE SEQUENCE</scope>
    <source>
        <strain evidence="5">SB0664_bin_27</strain>
    </source>
</reference>
<feature type="domain" description="Prephenate/arogenate dehydrogenase" evidence="4">
    <location>
        <begin position="7"/>
        <end position="294"/>
    </location>
</feature>
<dbReference type="InterPro" id="IPR036291">
    <property type="entry name" value="NAD(P)-bd_dom_sf"/>
</dbReference>
<evidence type="ECO:0000259" key="4">
    <source>
        <dbReference type="PROSITE" id="PS51176"/>
    </source>
</evidence>
<dbReference type="AlphaFoldDB" id="A0A6B0YTP2"/>
<dbReference type="InterPro" id="IPR050812">
    <property type="entry name" value="Preph/Arog_dehydrog"/>
</dbReference>
<dbReference type="EMBL" id="VXRG01000109">
    <property type="protein sequence ID" value="MXY94410.1"/>
    <property type="molecule type" value="Genomic_DNA"/>
</dbReference>
<gene>
    <name evidence="5" type="ORF">F4Y42_13300</name>
</gene>
<evidence type="ECO:0000256" key="3">
    <source>
        <dbReference type="SAM" id="MobiDB-lite"/>
    </source>
</evidence>
<evidence type="ECO:0000313" key="5">
    <source>
        <dbReference type="EMBL" id="MXY94410.1"/>
    </source>
</evidence>
<dbReference type="Pfam" id="PF02153">
    <property type="entry name" value="PDH_N"/>
    <property type="match status" value="1"/>
</dbReference>
<feature type="region of interest" description="Disordered" evidence="3">
    <location>
        <begin position="275"/>
        <end position="309"/>
    </location>
</feature>
<organism evidence="5">
    <name type="scientific">Caldilineaceae bacterium SB0664_bin_27</name>
    <dbReference type="NCBI Taxonomy" id="2605260"/>
    <lineage>
        <taxon>Bacteria</taxon>
        <taxon>Bacillati</taxon>
        <taxon>Chloroflexota</taxon>
        <taxon>Caldilineae</taxon>
        <taxon>Caldilineales</taxon>
        <taxon>Caldilineaceae</taxon>
    </lineage>
</organism>
<dbReference type="PANTHER" id="PTHR21363:SF0">
    <property type="entry name" value="PREPHENATE DEHYDROGENASE [NADP(+)]"/>
    <property type="match status" value="1"/>
</dbReference>
<comment type="caution">
    <text evidence="5">The sequence shown here is derived from an EMBL/GenBank/DDBJ whole genome shotgun (WGS) entry which is preliminary data.</text>
</comment>
<dbReference type="Gene3D" id="3.40.50.720">
    <property type="entry name" value="NAD(P)-binding Rossmann-like Domain"/>
    <property type="match status" value="1"/>
</dbReference>
<dbReference type="FunFam" id="3.40.50.720:FF:000208">
    <property type="entry name" value="Prephenate dehydrogenase"/>
    <property type="match status" value="1"/>
</dbReference>
<dbReference type="SUPFAM" id="SSF51735">
    <property type="entry name" value="NAD(P)-binding Rossmann-fold domains"/>
    <property type="match status" value="1"/>
</dbReference>
<dbReference type="Gene3D" id="1.10.3660.10">
    <property type="entry name" value="6-phosphogluconate dehydrogenase C-terminal like domain"/>
    <property type="match status" value="1"/>
</dbReference>
<sequence>MKPLSECSVAVIGLGLMGASLCIDLKKRNLCREVRGVTRNFSTILRAFHEDAVDLATTDLNSGVAGADVVILSTPVRAVVKMLETLSPILWPGTVVMDMGSTKAEICAAMDRLPPGIQPIGGHPMTGKETAGYASAEGGLYEGAPWVLTPLPRTSKETIELASELAEAIGAFPITLEPVRHDRLVAAISHLPFLLASALVHTVSDSGEEDAAVWELAAGGFRDTSRVAASDTQMFLDILVTNREAVLEQLDTLGGHLQELRTLLADNDEDSLRSKLSCSQNTRAEWQQKKGSFATPAGGRNGPPPVNAQ</sequence>
<dbReference type="Pfam" id="PF20463">
    <property type="entry name" value="PDH_C"/>
    <property type="match status" value="1"/>
</dbReference>
<dbReference type="InterPro" id="IPR046825">
    <property type="entry name" value="PDH_C"/>
</dbReference>
<evidence type="ECO:0000256" key="2">
    <source>
        <dbReference type="ARBA" id="ARBA00023002"/>
    </source>
</evidence>
<dbReference type="SUPFAM" id="SSF48179">
    <property type="entry name" value="6-phosphogluconate dehydrogenase C-terminal domain-like"/>
    <property type="match status" value="1"/>
</dbReference>